<evidence type="ECO:0000313" key="2">
    <source>
        <dbReference type="Proteomes" id="UP001286456"/>
    </source>
</evidence>
<dbReference type="EMBL" id="JAUEPO010000001">
    <property type="protein sequence ID" value="KAK3337663.1"/>
    <property type="molecule type" value="Genomic_DNA"/>
</dbReference>
<reference evidence="1" key="1">
    <citation type="journal article" date="2023" name="Mol. Phylogenet. Evol.">
        <title>Genome-scale phylogeny and comparative genomics of the fungal order Sordariales.</title>
        <authorList>
            <person name="Hensen N."/>
            <person name="Bonometti L."/>
            <person name="Westerberg I."/>
            <person name="Brannstrom I.O."/>
            <person name="Guillou S."/>
            <person name="Cros-Aarteil S."/>
            <person name="Calhoun S."/>
            <person name="Haridas S."/>
            <person name="Kuo A."/>
            <person name="Mondo S."/>
            <person name="Pangilinan J."/>
            <person name="Riley R."/>
            <person name="LaButti K."/>
            <person name="Andreopoulos B."/>
            <person name="Lipzen A."/>
            <person name="Chen C."/>
            <person name="Yan M."/>
            <person name="Daum C."/>
            <person name="Ng V."/>
            <person name="Clum A."/>
            <person name="Steindorff A."/>
            <person name="Ohm R.A."/>
            <person name="Martin F."/>
            <person name="Silar P."/>
            <person name="Natvig D.O."/>
            <person name="Lalanne C."/>
            <person name="Gautier V."/>
            <person name="Ament-Velasquez S.L."/>
            <person name="Kruys A."/>
            <person name="Hutchinson M.I."/>
            <person name="Powell A.J."/>
            <person name="Barry K."/>
            <person name="Miller A.N."/>
            <person name="Grigoriev I.V."/>
            <person name="Debuchy R."/>
            <person name="Gladieux P."/>
            <person name="Hiltunen Thoren M."/>
            <person name="Johannesson H."/>
        </authorList>
    </citation>
    <scope>NUCLEOTIDE SEQUENCE</scope>
    <source>
        <strain evidence="1">SMH4131-1</strain>
    </source>
</reference>
<keyword evidence="2" id="KW-1185">Reference proteome</keyword>
<dbReference type="AlphaFoldDB" id="A0AAE0J658"/>
<organism evidence="1 2">
    <name type="scientific">Cercophora scortea</name>
    <dbReference type="NCBI Taxonomy" id="314031"/>
    <lineage>
        <taxon>Eukaryota</taxon>
        <taxon>Fungi</taxon>
        <taxon>Dikarya</taxon>
        <taxon>Ascomycota</taxon>
        <taxon>Pezizomycotina</taxon>
        <taxon>Sordariomycetes</taxon>
        <taxon>Sordariomycetidae</taxon>
        <taxon>Sordariales</taxon>
        <taxon>Lasiosphaeriaceae</taxon>
        <taxon>Cercophora</taxon>
    </lineage>
</organism>
<gene>
    <name evidence="1" type="ORF">B0T19DRAFT_438310</name>
</gene>
<reference evidence="1" key="2">
    <citation type="submission" date="2023-06" db="EMBL/GenBank/DDBJ databases">
        <authorList>
            <consortium name="Lawrence Berkeley National Laboratory"/>
            <person name="Haridas S."/>
            <person name="Hensen N."/>
            <person name="Bonometti L."/>
            <person name="Westerberg I."/>
            <person name="Brannstrom I.O."/>
            <person name="Guillou S."/>
            <person name="Cros-Aarteil S."/>
            <person name="Calhoun S."/>
            <person name="Kuo A."/>
            <person name="Mondo S."/>
            <person name="Pangilinan J."/>
            <person name="Riley R."/>
            <person name="Labutti K."/>
            <person name="Andreopoulos B."/>
            <person name="Lipzen A."/>
            <person name="Chen C."/>
            <person name="Yanf M."/>
            <person name="Daum C."/>
            <person name="Ng V."/>
            <person name="Clum A."/>
            <person name="Steindorff A."/>
            <person name="Ohm R."/>
            <person name="Martin F."/>
            <person name="Silar P."/>
            <person name="Natvig D."/>
            <person name="Lalanne C."/>
            <person name="Gautier V."/>
            <person name="Ament-Velasquez S.L."/>
            <person name="Kruys A."/>
            <person name="Hutchinson M.I."/>
            <person name="Powell A.J."/>
            <person name="Barry K."/>
            <person name="Miller A.N."/>
            <person name="Grigoriev I.V."/>
            <person name="Debuchy R."/>
            <person name="Gladieux P."/>
            <person name="Thoren M.H."/>
            <person name="Johannesson H."/>
        </authorList>
    </citation>
    <scope>NUCLEOTIDE SEQUENCE</scope>
    <source>
        <strain evidence="1">SMH4131-1</strain>
    </source>
</reference>
<accession>A0AAE0J658</accession>
<dbReference type="Proteomes" id="UP001286456">
    <property type="component" value="Unassembled WGS sequence"/>
</dbReference>
<protein>
    <submittedName>
        <fullName evidence="1">Uncharacterized protein</fullName>
    </submittedName>
</protein>
<name>A0AAE0J658_9PEZI</name>
<sequence length="169" mass="19569">MLLAQAIVVGLGFFSFHPTDKVKEPLFKSASYEETVRNICTVYEYLLQNEAATTNIPTFYEYIGLEYKELASQSKEEVQQQVWKSVERFQVYLDAEYISSGWWSGETQHDLSTHEIRIMVSNILLDEKARNLYNNVYMGALEGGLLSLRKPDRFALLKSWCYTGWGEKL</sequence>
<comment type="caution">
    <text evidence="1">The sequence shown here is derived from an EMBL/GenBank/DDBJ whole genome shotgun (WGS) entry which is preliminary data.</text>
</comment>
<evidence type="ECO:0000313" key="1">
    <source>
        <dbReference type="EMBL" id="KAK3337663.1"/>
    </source>
</evidence>
<proteinExistence type="predicted"/>